<keyword evidence="3" id="KW-1185">Reference proteome</keyword>
<proteinExistence type="predicted"/>
<dbReference type="EMBL" id="JACEIK010003713">
    <property type="protein sequence ID" value="MCD9642824.1"/>
    <property type="molecule type" value="Genomic_DNA"/>
</dbReference>
<keyword evidence="1" id="KW-0812">Transmembrane</keyword>
<name>A0ABS8V7J2_DATST</name>
<keyword evidence="1" id="KW-0472">Membrane</keyword>
<comment type="caution">
    <text evidence="2">The sequence shown here is derived from an EMBL/GenBank/DDBJ whole genome shotgun (WGS) entry which is preliminary data.</text>
</comment>
<evidence type="ECO:0000313" key="2">
    <source>
        <dbReference type="EMBL" id="MCD9642824.1"/>
    </source>
</evidence>
<organism evidence="2 3">
    <name type="scientific">Datura stramonium</name>
    <name type="common">Jimsonweed</name>
    <name type="synonym">Common thornapple</name>
    <dbReference type="NCBI Taxonomy" id="4076"/>
    <lineage>
        <taxon>Eukaryota</taxon>
        <taxon>Viridiplantae</taxon>
        <taxon>Streptophyta</taxon>
        <taxon>Embryophyta</taxon>
        <taxon>Tracheophyta</taxon>
        <taxon>Spermatophyta</taxon>
        <taxon>Magnoliopsida</taxon>
        <taxon>eudicotyledons</taxon>
        <taxon>Gunneridae</taxon>
        <taxon>Pentapetalae</taxon>
        <taxon>asterids</taxon>
        <taxon>lamiids</taxon>
        <taxon>Solanales</taxon>
        <taxon>Solanaceae</taxon>
        <taxon>Solanoideae</taxon>
        <taxon>Datureae</taxon>
        <taxon>Datura</taxon>
    </lineage>
</organism>
<protein>
    <recommendedName>
        <fullName evidence="4">Transmembrane protein</fullName>
    </recommendedName>
</protein>
<evidence type="ECO:0000256" key="1">
    <source>
        <dbReference type="SAM" id="Phobius"/>
    </source>
</evidence>
<dbReference type="Proteomes" id="UP000823775">
    <property type="component" value="Unassembled WGS sequence"/>
</dbReference>
<reference evidence="2 3" key="1">
    <citation type="journal article" date="2021" name="BMC Genomics">
        <title>Datura genome reveals duplications of psychoactive alkaloid biosynthetic genes and high mutation rate following tissue culture.</title>
        <authorList>
            <person name="Rajewski A."/>
            <person name="Carter-House D."/>
            <person name="Stajich J."/>
            <person name="Litt A."/>
        </authorList>
    </citation>
    <scope>NUCLEOTIDE SEQUENCE [LARGE SCALE GENOMIC DNA]</scope>
    <source>
        <strain evidence="2">AR-01</strain>
    </source>
</reference>
<keyword evidence="1" id="KW-1133">Transmembrane helix</keyword>
<accession>A0ABS8V7J2</accession>
<sequence length="100" mass="11104">MTSTAIRFFLLQWARRSRASPIVASLQQNSTRYSGCPLSMMGLPAALLFFGLCLSFCVLSLNIPSNVTSVAGNIDTMAQEGDDLSYIKFVNDLFQRQFIE</sequence>
<evidence type="ECO:0008006" key="4">
    <source>
        <dbReference type="Google" id="ProtNLM"/>
    </source>
</evidence>
<feature type="transmembrane region" description="Helical" evidence="1">
    <location>
        <begin position="43"/>
        <end position="63"/>
    </location>
</feature>
<evidence type="ECO:0000313" key="3">
    <source>
        <dbReference type="Proteomes" id="UP000823775"/>
    </source>
</evidence>
<gene>
    <name evidence="2" type="ORF">HAX54_029844</name>
</gene>